<protein>
    <recommendedName>
        <fullName evidence="5">Secreted protein</fullName>
    </recommendedName>
</protein>
<evidence type="ECO:0000256" key="1">
    <source>
        <dbReference type="SAM" id="MobiDB-lite"/>
    </source>
</evidence>
<keyword evidence="4" id="KW-1185">Reference proteome</keyword>
<gene>
    <name evidence="3" type="ORF">K469DRAFT_777001</name>
</gene>
<sequence length="149" mass="16801">MTRMEFGKLLVCGAWSFLCNTKAPCFVCLVATDPAHDPIFPFPDVCKIFCDAGEGNKFVAGNGELWMALLIDDSLPYDPRCPSAMLVWKSRHLARIHISDIDGFHRSDALNHGRCQRDKTRKAWPTRTRIRDERTNAPATPSPADRLDQ</sequence>
<name>A0A6A6E2J8_9PEZI</name>
<accession>A0A6A6E2J8</accession>
<evidence type="ECO:0000313" key="4">
    <source>
        <dbReference type="Proteomes" id="UP000800200"/>
    </source>
</evidence>
<dbReference type="Proteomes" id="UP000800200">
    <property type="component" value="Unassembled WGS sequence"/>
</dbReference>
<evidence type="ECO:0008006" key="5">
    <source>
        <dbReference type="Google" id="ProtNLM"/>
    </source>
</evidence>
<feature type="chain" id="PRO_5025354583" description="Secreted protein" evidence="2">
    <location>
        <begin position="26"/>
        <end position="149"/>
    </location>
</feature>
<reference evidence="3" key="1">
    <citation type="journal article" date="2020" name="Stud. Mycol.">
        <title>101 Dothideomycetes genomes: a test case for predicting lifestyles and emergence of pathogens.</title>
        <authorList>
            <person name="Haridas S."/>
            <person name="Albert R."/>
            <person name="Binder M."/>
            <person name="Bloem J."/>
            <person name="Labutti K."/>
            <person name="Salamov A."/>
            <person name="Andreopoulos B."/>
            <person name="Baker S."/>
            <person name="Barry K."/>
            <person name="Bills G."/>
            <person name="Bluhm B."/>
            <person name="Cannon C."/>
            <person name="Castanera R."/>
            <person name="Culley D."/>
            <person name="Daum C."/>
            <person name="Ezra D."/>
            <person name="Gonzalez J."/>
            <person name="Henrissat B."/>
            <person name="Kuo A."/>
            <person name="Liang C."/>
            <person name="Lipzen A."/>
            <person name="Lutzoni F."/>
            <person name="Magnuson J."/>
            <person name="Mondo S."/>
            <person name="Nolan M."/>
            <person name="Ohm R."/>
            <person name="Pangilinan J."/>
            <person name="Park H.-J."/>
            <person name="Ramirez L."/>
            <person name="Alfaro M."/>
            <person name="Sun H."/>
            <person name="Tritt A."/>
            <person name="Yoshinaga Y."/>
            <person name="Zwiers L.-H."/>
            <person name="Turgeon B."/>
            <person name="Goodwin S."/>
            <person name="Spatafora J."/>
            <person name="Crous P."/>
            <person name="Grigoriev I."/>
        </authorList>
    </citation>
    <scope>NUCLEOTIDE SEQUENCE</scope>
    <source>
        <strain evidence="3">CBS 207.26</strain>
    </source>
</reference>
<dbReference type="AlphaFoldDB" id="A0A6A6E2J8"/>
<organism evidence="3 4">
    <name type="scientific">Zopfia rhizophila CBS 207.26</name>
    <dbReference type="NCBI Taxonomy" id="1314779"/>
    <lineage>
        <taxon>Eukaryota</taxon>
        <taxon>Fungi</taxon>
        <taxon>Dikarya</taxon>
        <taxon>Ascomycota</taxon>
        <taxon>Pezizomycotina</taxon>
        <taxon>Dothideomycetes</taxon>
        <taxon>Dothideomycetes incertae sedis</taxon>
        <taxon>Zopfiaceae</taxon>
        <taxon>Zopfia</taxon>
    </lineage>
</organism>
<feature type="signal peptide" evidence="2">
    <location>
        <begin position="1"/>
        <end position="25"/>
    </location>
</feature>
<proteinExistence type="predicted"/>
<feature type="region of interest" description="Disordered" evidence="1">
    <location>
        <begin position="121"/>
        <end position="149"/>
    </location>
</feature>
<evidence type="ECO:0000313" key="3">
    <source>
        <dbReference type="EMBL" id="KAF2186014.1"/>
    </source>
</evidence>
<evidence type="ECO:0000256" key="2">
    <source>
        <dbReference type="SAM" id="SignalP"/>
    </source>
</evidence>
<dbReference type="EMBL" id="ML994631">
    <property type="protein sequence ID" value="KAF2186014.1"/>
    <property type="molecule type" value="Genomic_DNA"/>
</dbReference>
<keyword evidence="2" id="KW-0732">Signal</keyword>